<dbReference type="InterPro" id="IPR041116">
    <property type="entry name" value="SLATT_3"/>
</dbReference>
<dbReference type="InterPro" id="IPR040884">
    <property type="entry name" value="SLATT_1"/>
</dbReference>
<dbReference type="eggNOG" id="ENOG502ZXJF">
    <property type="taxonomic scope" value="Bacteria"/>
</dbReference>
<dbReference type="Pfam" id="PF18181">
    <property type="entry name" value="SLATT_1"/>
    <property type="match status" value="1"/>
</dbReference>
<feature type="transmembrane region" description="Helical" evidence="1">
    <location>
        <begin position="60"/>
        <end position="81"/>
    </location>
</feature>
<feature type="transmembrane region" description="Helical" evidence="1">
    <location>
        <begin position="36"/>
        <end position="54"/>
    </location>
</feature>
<dbReference type="Proteomes" id="UP000003824">
    <property type="component" value="Unassembled WGS sequence"/>
</dbReference>
<feature type="domain" description="SMODS and SLOG-associating 2TM effector" evidence="3">
    <location>
        <begin position="13"/>
        <end position="165"/>
    </location>
</feature>
<evidence type="ECO:0000256" key="1">
    <source>
        <dbReference type="SAM" id="Phobius"/>
    </source>
</evidence>
<reference evidence="5" key="1">
    <citation type="submission" date="2008-12" db="EMBL/GenBank/DDBJ databases">
        <title>Annotation of Streptomyces ghanaensis ATCC 14672.</title>
        <authorList>
            <consortium name="The Broad Institute Genome Sequencing Platform"/>
            <consortium name="Broad Institute Microbial Sequencing Center"/>
            <person name="Fischbach M."/>
            <person name="Ward D."/>
            <person name="Young S."/>
            <person name="Kodira C.D."/>
            <person name="Zeng Q."/>
            <person name="Koehrsen M."/>
            <person name="Godfrey P."/>
            <person name="Alvarado L."/>
            <person name="Berlin A.M."/>
            <person name="Borenstein D."/>
            <person name="Chen Z."/>
            <person name="Engels R."/>
            <person name="Freedman E."/>
            <person name="Gellesch M."/>
            <person name="Goldberg J."/>
            <person name="Griggs A."/>
            <person name="Gujja S."/>
            <person name="Heiman D.I."/>
            <person name="Hepburn T.A."/>
            <person name="Howarth C."/>
            <person name="Jen D."/>
            <person name="Larson L."/>
            <person name="Lewis B."/>
            <person name="Mehta T."/>
            <person name="Park D."/>
            <person name="Pearson M."/>
            <person name="Roberts A."/>
            <person name="Saif S."/>
            <person name="Shea T.D."/>
            <person name="Shenoy N."/>
            <person name="Sisk P."/>
            <person name="Stolte C."/>
            <person name="Sykes S.N."/>
            <person name="Walk T."/>
            <person name="White J."/>
            <person name="Yandava C."/>
            <person name="Straight P."/>
            <person name="Clardy J."/>
            <person name="Hung D."/>
            <person name="Kolter R."/>
            <person name="Mekalanos J."/>
            <person name="Walker S."/>
            <person name="Walsh C.T."/>
            <person name="Wieland B.L.C."/>
            <person name="Ilzarbe M."/>
            <person name="Galagan J."/>
            <person name="Nusbaum C."/>
            <person name="Birren B."/>
        </authorList>
    </citation>
    <scope>NUCLEOTIDE SEQUENCE [LARGE SCALE GENOMIC DNA]</scope>
    <source>
        <strain evidence="5">ATCC 14672 / DSM 40746 / JCM 4963 / KCTC 9882 / NRRL B-12104 / FH 1290</strain>
    </source>
</reference>
<feature type="transmembrane region" description="Helical" evidence="1">
    <location>
        <begin position="196"/>
        <end position="215"/>
    </location>
</feature>
<protein>
    <submittedName>
        <fullName evidence="4">Integral membrane protein</fullName>
    </submittedName>
</protein>
<keyword evidence="1" id="KW-0472">Membrane</keyword>
<feature type="domain" description="SMODS and SLOG-associating 2TM effector" evidence="2">
    <location>
        <begin position="168"/>
        <end position="289"/>
    </location>
</feature>
<dbReference type="NCBIfam" id="NF033610">
    <property type="entry name" value="SLATT_3"/>
    <property type="match status" value="1"/>
</dbReference>
<dbReference type="EMBL" id="DS999641">
    <property type="protein sequence ID" value="EFE68179.2"/>
    <property type="molecule type" value="Genomic_DNA"/>
</dbReference>
<evidence type="ECO:0000313" key="4">
    <source>
        <dbReference type="EMBL" id="EFE68179.2"/>
    </source>
</evidence>
<proteinExistence type="predicted"/>
<dbReference type="Pfam" id="PF18184">
    <property type="entry name" value="SLATT_3"/>
    <property type="match status" value="1"/>
</dbReference>
<accession>D6A9E3</accession>
<organism evidence="4 5">
    <name type="scientific">Streptomyces viridosporus (strain ATCC 14672 / DSM 40746 / JCM 4963 / KCTC 9882 / NRRL B-12104 / FH 1290)</name>
    <name type="common">Streptomyces ghanaensis</name>
    <dbReference type="NCBI Taxonomy" id="566461"/>
    <lineage>
        <taxon>Bacteria</taxon>
        <taxon>Bacillati</taxon>
        <taxon>Actinomycetota</taxon>
        <taxon>Actinomycetes</taxon>
        <taxon>Kitasatosporales</taxon>
        <taxon>Streptomycetaceae</taxon>
        <taxon>Streptomyces</taxon>
    </lineage>
</organism>
<evidence type="ECO:0000259" key="2">
    <source>
        <dbReference type="Pfam" id="PF18181"/>
    </source>
</evidence>
<evidence type="ECO:0000313" key="5">
    <source>
        <dbReference type="Proteomes" id="UP000003824"/>
    </source>
</evidence>
<keyword evidence="1" id="KW-0812">Transmembrane</keyword>
<name>D6A9E3_STRV1</name>
<dbReference type="NCBIfam" id="NF033634">
    <property type="entry name" value="SLATT_1"/>
    <property type="match status" value="1"/>
</dbReference>
<feature type="transmembrane region" description="Helical" evidence="1">
    <location>
        <begin position="221"/>
        <end position="238"/>
    </location>
</feature>
<gene>
    <name evidence="4" type="ORF">SSFG_03424</name>
</gene>
<sequence>MTSTYRLTDEHLPSPFKAADSASLRGQSLYMRATRLRLSFAVLAAALAAMTLQVGDTWDLAALCVALAFIATLSIEVWLLVSKPERSWYDGRAFAESIKTLSWRYTVTAAPFSSRLPEHEVDRLFISEVGKVISEAPSDTIAVTSPVHITERMREIRRSPLSARRDAYLKWRIEDQLQWYAGKADINNSLAGRWRVVLIAIEGAGIVAAILKAGGTISFDLPGIVAALLGAGSAWFAVRQYEALGRAYTFAANDLSIVHARLQSVDSEGDWEREAADAEEAISREHTMWRASRGAA</sequence>
<evidence type="ECO:0000259" key="3">
    <source>
        <dbReference type="Pfam" id="PF18184"/>
    </source>
</evidence>
<keyword evidence="1" id="KW-1133">Transmembrane helix</keyword>
<dbReference type="AlphaFoldDB" id="D6A9E3"/>